<dbReference type="RefSeq" id="WP_013657324.1">
    <property type="nucleotide sequence ID" value="NC_015275.1"/>
</dbReference>
<evidence type="ECO:0000313" key="4">
    <source>
        <dbReference type="Proteomes" id="UP000008467"/>
    </source>
</evidence>
<reference evidence="3 4" key="1">
    <citation type="journal article" date="2011" name="J. Bacteriol.">
        <title>Complete genome sequence of the cellulose-degrading bacterium Cellulosilyticum lentocellum.</title>
        <authorList>
            <consortium name="US DOE Joint Genome Institute"/>
            <person name="Miller D.A."/>
            <person name="Suen G."/>
            <person name="Bruce D."/>
            <person name="Copeland A."/>
            <person name="Cheng J.F."/>
            <person name="Detter C."/>
            <person name="Goodwin L.A."/>
            <person name="Han C.S."/>
            <person name="Hauser L.J."/>
            <person name="Land M.L."/>
            <person name="Lapidus A."/>
            <person name="Lucas S."/>
            <person name="Meincke L."/>
            <person name="Pitluck S."/>
            <person name="Tapia R."/>
            <person name="Teshima H."/>
            <person name="Woyke T."/>
            <person name="Fox B.G."/>
            <person name="Angert E.R."/>
            <person name="Currie C.R."/>
        </authorList>
    </citation>
    <scope>NUCLEOTIDE SEQUENCE [LARGE SCALE GENOMIC DNA]</scope>
    <source>
        <strain evidence="4">ATCC 49066 / DSM 5427 / NCIMB 11756 / RHM5</strain>
    </source>
</reference>
<keyword evidence="4" id="KW-1185">Reference proteome</keyword>
<accession>F2JS93</accession>
<dbReference type="Gene3D" id="3.40.50.300">
    <property type="entry name" value="P-loop containing nucleotide triphosphate hydrolases"/>
    <property type="match status" value="1"/>
</dbReference>
<dbReference type="InterPro" id="IPR045006">
    <property type="entry name" value="CHLI-like"/>
</dbReference>
<dbReference type="GO" id="GO:0005524">
    <property type="term" value="F:ATP binding"/>
    <property type="evidence" value="ECO:0007669"/>
    <property type="project" value="InterPro"/>
</dbReference>
<dbReference type="SUPFAM" id="SSF54211">
    <property type="entry name" value="Ribosomal protein S5 domain 2-like"/>
    <property type="match status" value="1"/>
</dbReference>
<dbReference type="SMART" id="SM00382">
    <property type="entry name" value="AAA"/>
    <property type="match status" value="1"/>
</dbReference>
<dbReference type="InterPro" id="IPR004482">
    <property type="entry name" value="Mg_chelat-rel"/>
</dbReference>
<dbReference type="InterPro" id="IPR020568">
    <property type="entry name" value="Ribosomal_Su5_D2-typ_SF"/>
</dbReference>
<proteinExistence type="inferred from homology"/>
<organism evidence="3 4">
    <name type="scientific">Cellulosilyticum lentocellum (strain ATCC 49066 / DSM 5427 / NCIMB 11756 / RHM5)</name>
    <name type="common">Clostridium lentocellum</name>
    <dbReference type="NCBI Taxonomy" id="642492"/>
    <lineage>
        <taxon>Bacteria</taxon>
        <taxon>Bacillati</taxon>
        <taxon>Bacillota</taxon>
        <taxon>Clostridia</taxon>
        <taxon>Lachnospirales</taxon>
        <taxon>Cellulosilyticaceae</taxon>
        <taxon>Cellulosilyticum</taxon>
    </lineage>
</organism>
<dbReference type="AlphaFoldDB" id="F2JS93"/>
<evidence type="ECO:0000259" key="2">
    <source>
        <dbReference type="SMART" id="SM00382"/>
    </source>
</evidence>
<dbReference type="STRING" id="642492.Clole_2322"/>
<dbReference type="Proteomes" id="UP000008467">
    <property type="component" value="Chromosome"/>
</dbReference>
<dbReference type="eggNOG" id="COG0606">
    <property type="taxonomic scope" value="Bacteria"/>
</dbReference>
<sequence>MFCKLNSYSLNGIDALPIEVEIDLHDGLPGFDIVGLPDSAVKEAKERVKSAIKNSGYKFPICHITVNLAPADIKKEGSLYDLPIALGLLCCLGEFSPTNLEHKYFIGELALDGTLRSVRGLLPLLCEVNQSDECIIPIGNEPEGSLVPSTVIKLARHLNEVVDSVKGNLHLPLCSKQSSHLPELTHSIDFADVRGQEAAKRGLMIAAAGYHNTLLIGAPGSGKTMLAKRLPTILPPLTEKECIEVTKIYSVAHLLADCEIIKNRPFRSPHHTISPLGLTGGGAHPKPGEMSLAHLGILFLDELLEFNRHTLDLLRQPIEEHRIVLSRAQLTLTYPANFLFLASTNPCPCGYYPDTQKCSCSLSSIKKYLSKLSGPLIDRIDIHLETHVPSISEFKDTLPLSSKEMVKKVMLAHKQQTIRYQDYPFDYNSQIPPSLIKRFCSLTSEGETLLNQWFSQTKASIRAYDKILRLSRTLADLEEATQITSTHIAEALQYRLLDRHFWA</sequence>
<dbReference type="Pfam" id="PF13335">
    <property type="entry name" value="Mg_chelatase_C"/>
    <property type="match status" value="1"/>
</dbReference>
<dbReference type="EMBL" id="CP002582">
    <property type="protein sequence ID" value="ADZ84030.1"/>
    <property type="molecule type" value="Genomic_DNA"/>
</dbReference>
<dbReference type="NCBIfam" id="TIGR00368">
    <property type="entry name" value="YifB family Mg chelatase-like AAA ATPase"/>
    <property type="match status" value="1"/>
</dbReference>
<name>F2JS93_CELLD</name>
<dbReference type="KEGG" id="cle:Clole_2322"/>
<dbReference type="InterPro" id="IPR000523">
    <property type="entry name" value="Mg_chelatse_chII-like_cat_dom"/>
</dbReference>
<dbReference type="SUPFAM" id="SSF52540">
    <property type="entry name" value="P-loop containing nucleoside triphosphate hydrolases"/>
    <property type="match status" value="1"/>
</dbReference>
<feature type="domain" description="AAA+ ATPase" evidence="2">
    <location>
        <begin position="209"/>
        <end position="390"/>
    </location>
</feature>
<dbReference type="InterPro" id="IPR014721">
    <property type="entry name" value="Ribsml_uS5_D2-typ_fold_subgr"/>
</dbReference>
<protein>
    <submittedName>
        <fullName evidence="3">Mg chelatase, subunit ChlI</fullName>
    </submittedName>
</protein>
<dbReference type="InterPro" id="IPR003593">
    <property type="entry name" value="AAA+_ATPase"/>
</dbReference>
<dbReference type="InterPro" id="IPR025158">
    <property type="entry name" value="Mg_chelat-rel_C"/>
</dbReference>
<comment type="similarity">
    <text evidence="1">Belongs to the Mg-chelatase subunits D/I family. ComM subfamily.</text>
</comment>
<dbReference type="Pfam" id="PF13541">
    <property type="entry name" value="ChlI"/>
    <property type="match status" value="1"/>
</dbReference>
<dbReference type="HOGENOM" id="CLU_026145_1_0_9"/>
<dbReference type="PANTHER" id="PTHR32039">
    <property type="entry name" value="MAGNESIUM-CHELATASE SUBUNIT CHLI"/>
    <property type="match status" value="1"/>
</dbReference>
<dbReference type="InterPro" id="IPR027417">
    <property type="entry name" value="P-loop_NTPase"/>
</dbReference>
<gene>
    <name evidence="3" type="ordered locus">Clole_2322</name>
</gene>
<evidence type="ECO:0000313" key="3">
    <source>
        <dbReference type="EMBL" id="ADZ84030.1"/>
    </source>
</evidence>
<dbReference type="PANTHER" id="PTHR32039:SF7">
    <property type="entry name" value="COMPETENCE PROTEIN COMM"/>
    <property type="match status" value="1"/>
</dbReference>
<dbReference type="Gene3D" id="3.30.230.10">
    <property type="match status" value="1"/>
</dbReference>
<dbReference type="Pfam" id="PF01078">
    <property type="entry name" value="Mg_chelatase"/>
    <property type="match status" value="1"/>
</dbReference>
<evidence type="ECO:0000256" key="1">
    <source>
        <dbReference type="ARBA" id="ARBA00006354"/>
    </source>
</evidence>